<keyword evidence="1" id="KW-0812">Transmembrane</keyword>
<accession>A0A7G9YAX8</accession>
<evidence type="ECO:0000313" key="4">
    <source>
        <dbReference type="EMBL" id="QNO50379.1"/>
    </source>
</evidence>
<dbReference type="EMBL" id="MT631433">
    <property type="protein sequence ID" value="QNO50379.1"/>
    <property type="molecule type" value="Genomic_DNA"/>
</dbReference>
<organism evidence="2">
    <name type="scientific">Candidatus Methanogaster sp. ANME-2c ERB4</name>
    <dbReference type="NCBI Taxonomy" id="2759911"/>
    <lineage>
        <taxon>Archaea</taxon>
        <taxon>Methanobacteriati</taxon>
        <taxon>Methanobacteriota</taxon>
        <taxon>Stenosarchaea group</taxon>
        <taxon>Methanomicrobia</taxon>
        <taxon>Methanosarcinales</taxon>
        <taxon>ANME-2 cluster</taxon>
        <taxon>Candidatus Methanogasteraceae</taxon>
        <taxon>Candidatus Methanogaster</taxon>
    </lineage>
</organism>
<evidence type="ECO:0000256" key="1">
    <source>
        <dbReference type="SAM" id="Phobius"/>
    </source>
</evidence>
<sequence>MDKIKILRSKITIKIILFMLVICIGILVMHDVALQNEFPDKVIQVKEDKNVVYFTMCFEGTINIPDNNSKKDIITEYRMATGVHGSKSGHIFIPVHCIEYGDDEVKELLLMEYIMSSKWFDENLFEDETYLSYYHSDGAKQHFNELKEKLDDKTLEIVDIRPIYRVYCPREEGSLPLKKQDIVFDGSTKNKDIAIFETEVTDTSVIFNKDFKYEEGTKLYIIHYAEHTIYDHVDNIVKDRETCPSEYKDVLTNAKEEMFEKIRDRGADIESGYLGSTTCSWRASTAYRFTGCTPAGSSGSPVLDENGHCVGMITCGPELIKGVIDPTNAYFIPYRDLEAASNEAGFEPPIDIPPLDKVMESKLYSRYGFFMTIIGIIGMIAEIIDMLRRRGKK</sequence>
<dbReference type="InterPro" id="IPR009003">
    <property type="entry name" value="Peptidase_S1_PA"/>
</dbReference>
<name>A0A7G9YAX8_9EURY</name>
<keyword evidence="1" id="KW-1133">Transmembrane helix</keyword>
<gene>
    <name evidence="2" type="ORF">GMDKAGHH_00015</name>
    <name evidence="4" type="ORF">NAIDKCLH_00002</name>
    <name evidence="3" type="ORF">OOGCPJEC_00021</name>
</gene>
<evidence type="ECO:0000313" key="2">
    <source>
        <dbReference type="EMBL" id="QNO45162.1"/>
    </source>
</evidence>
<reference evidence="2" key="1">
    <citation type="submission" date="2020-06" db="EMBL/GenBank/DDBJ databases">
        <title>Unique genomic features of the anaerobic methanotrophic archaea.</title>
        <authorList>
            <person name="Chadwick G.L."/>
            <person name="Skennerton C.T."/>
            <person name="Laso-Perez R."/>
            <person name="Leu A.O."/>
            <person name="Speth D.R."/>
            <person name="Yu H."/>
            <person name="Morgan-Lang C."/>
            <person name="Hatzenpichler R."/>
            <person name="Goudeau D."/>
            <person name="Malmstrom R."/>
            <person name="Brazelton W.J."/>
            <person name="Woyke T."/>
            <person name="Hallam S.J."/>
            <person name="Tyson G.W."/>
            <person name="Wegener G."/>
            <person name="Boetius A."/>
            <person name="Orphan V."/>
        </authorList>
    </citation>
    <scope>NUCLEOTIDE SEQUENCE</scope>
</reference>
<feature type="transmembrane region" description="Helical" evidence="1">
    <location>
        <begin position="12"/>
        <end position="30"/>
    </location>
</feature>
<proteinExistence type="predicted"/>
<dbReference type="SUPFAM" id="SSF50494">
    <property type="entry name" value="Trypsin-like serine proteases"/>
    <property type="match status" value="2"/>
</dbReference>
<dbReference type="EMBL" id="MT631077">
    <property type="protein sequence ID" value="QNO45162.1"/>
    <property type="molecule type" value="Genomic_DNA"/>
</dbReference>
<dbReference type="AlphaFoldDB" id="A0A7G9YAX8"/>
<dbReference type="InterPro" id="IPR043504">
    <property type="entry name" value="Peptidase_S1_PA_chymotrypsin"/>
</dbReference>
<feature type="transmembrane region" description="Helical" evidence="1">
    <location>
        <begin position="367"/>
        <end position="387"/>
    </location>
</feature>
<dbReference type="EMBL" id="MT631166">
    <property type="protein sequence ID" value="QNO46036.1"/>
    <property type="molecule type" value="Genomic_DNA"/>
</dbReference>
<protein>
    <submittedName>
        <fullName evidence="2">Uncharacterized protein</fullName>
    </submittedName>
</protein>
<keyword evidence="1" id="KW-0472">Membrane</keyword>
<evidence type="ECO:0000313" key="3">
    <source>
        <dbReference type="EMBL" id="QNO46036.1"/>
    </source>
</evidence>
<dbReference type="Gene3D" id="2.40.10.10">
    <property type="entry name" value="Trypsin-like serine proteases"/>
    <property type="match status" value="1"/>
</dbReference>